<evidence type="ECO:0008006" key="3">
    <source>
        <dbReference type="Google" id="ProtNLM"/>
    </source>
</evidence>
<dbReference type="KEGG" id="prv:G7070_15485"/>
<reference evidence="1 2" key="1">
    <citation type="submission" date="2020-03" db="EMBL/GenBank/DDBJ databases">
        <title>Propioniciclava sp. nov., isolated from Hydrophilus acuminatus.</title>
        <authorList>
            <person name="Hyun D.-W."/>
            <person name="Bae J.-W."/>
        </authorList>
    </citation>
    <scope>NUCLEOTIDE SEQUENCE [LARGE SCALE GENOMIC DNA]</scope>
    <source>
        <strain evidence="1 2">HDW11</strain>
    </source>
</reference>
<dbReference type="Proteomes" id="UP000501058">
    <property type="component" value="Chromosome"/>
</dbReference>
<dbReference type="InterPro" id="IPR011047">
    <property type="entry name" value="Quinoprotein_ADH-like_sf"/>
</dbReference>
<dbReference type="AlphaFoldDB" id="A0A6G7Y9W9"/>
<dbReference type="Gene3D" id="2.130.10.10">
    <property type="entry name" value="YVTN repeat-like/Quinoprotein amine dehydrogenase"/>
    <property type="match status" value="1"/>
</dbReference>
<proteinExistence type="predicted"/>
<evidence type="ECO:0000313" key="1">
    <source>
        <dbReference type="EMBL" id="QIK73407.1"/>
    </source>
</evidence>
<keyword evidence="2" id="KW-1185">Reference proteome</keyword>
<accession>A0A6G7Y9W9</accession>
<protein>
    <recommendedName>
        <fullName evidence="3">PQQ-like domain-containing protein</fullName>
    </recommendedName>
</protein>
<gene>
    <name evidence="1" type="ORF">G7070_15485</name>
</gene>
<name>A0A6G7Y9W9_9ACTN</name>
<dbReference type="RefSeq" id="WP_166234476.1">
    <property type="nucleotide sequence ID" value="NZ_CP049865.1"/>
</dbReference>
<dbReference type="InterPro" id="IPR015943">
    <property type="entry name" value="WD40/YVTN_repeat-like_dom_sf"/>
</dbReference>
<organism evidence="1 2">
    <name type="scientific">Propioniciclava coleopterorum</name>
    <dbReference type="NCBI Taxonomy" id="2714937"/>
    <lineage>
        <taxon>Bacteria</taxon>
        <taxon>Bacillati</taxon>
        <taxon>Actinomycetota</taxon>
        <taxon>Actinomycetes</taxon>
        <taxon>Propionibacteriales</taxon>
        <taxon>Propionibacteriaceae</taxon>
        <taxon>Propioniciclava</taxon>
    </lineage>
</organism>
<evidence type="ECO:0000313" key="2">
    <source>
        <dbReference type="Proteomes" id="UP000501058"/>
    </source>
</evidence>
<dbReference type="EMBL" id="CP049865">
    <property type="protein sequence ID" value="QIK73407.1"/>
    <property type="molecule type" value="Genomic_DNA"/>
</dbReference>
<dbReference type="SUPFAM" id="SSF50998">
    <property type="entry name" value="Quinoprotein alcohol dehydrogenase-like"/>
    <property type="match status" value="1"/>
</dbReference>
<sequence length="334" mass="34203">MAGYAAGARTWSASGVLCGISDDVAVVEQPDGVTVATDLRSGAELWRTAGAPCAPSGPKMAGSVGHELVFSSAGGPAVRATHVRSGESIALDTGRLDLRVDRVLGVVGDVYVVQGMADGRGYLLGLTPGGVAWQQQGDFEAQECLVIGTAVACRTMFERHAVRDATTGATIVAETALEPLGDVYWASDGFIVTDGSPTTSSGQAYAWTGEDRGRVHEAHQPTAPSSEGVLFTLADLSRASRVEAVAADGRPVVVEPRVQELEVVATGARLPEGTVRGLTAAGDVLLVTTPDGSPLVRADGTRIAELAEDSLNARAIGGYAVGFHEGGVSVLVPG</sequence>